<dbReference type="Pfam" id="PF00076">
    <property type="entry name" value="RRM_1"/>
    <property type="match status" value="1"/>
</dbReference>
<dbReference type="InterPro" id="IPR000504">
    <property type="entry name" value="RRM_dom"/>
</dbReference>
<keyword evidence="1 2" id="KW-0694">RNA-binding</keyword>
<feature type="domain" description="RRM" evidence="3">
    <location>
        <begin position="228"/>
        <end position="323"/>
    </location>
</feature>
<sequence length="439" mass="46889">MTHTPSLSGPIFKFSRETNSVRVENIPQNVNRLEVLSLFSTLIGDIRTSQDSDDALEITFFTGDSARKALCMNGYNIIRSASPVASHGAQQGRRADARRNLYVLGVPFGMTNQSLAETFTPYGIVSHCVILATLDGASRRRGFVVMSSHEEARQAMAALGRNGKGGGGGMDISWAVVQRSKGFLDGGDRAGVVQPPTAATLNSAPPVVSSQIPTSNPSLPTMSMVPTTTLLLANLPLLLFGSEDDLRGLVCPFGTVNVLRIVTLPTRSASSKPFLPGSASTPAPSTTAAIVEYDALAAAQEAHRALDGESYAGCTVRVVYLVEADAGPGSAPESPLPETPTFSPQLSFPASLLPSSRCAPAVSMPQIVFDDQSDYYGHSARQWQGAPAYMQRQPQFYPSPSFPPINTYPVYGNSMFSGRWIPDTMYARAPLSRDVGFYV</sequence>
<dbReference type="GO" id="GO:0005634">
    <property type="term" value="C:nucleus"/>
    <property type="evidence" value="ECO:0007669"/>
    <property type="project" value="TreeGrafter"/>
</dbReference>
<evidence type="ECO:0000256" key="1">
    <source>
        <dbReference type="ARBA" id="ARBA00022884"/>
    </source>
</evidence>
<dbReference type="PANTHER" id="PTHR48025">
    <property type="entry name" value="OS02G0815200 PROTEIN"/>
    <property type="match status" value="1"/>
</dbReference>
<dbReference type="InterPro" id="IPR050502">
    <property type="entry name" value="Euk_RNA-bind_prot"/>
</dbReference>
<evidence type="ECO:0000313" key="5">
    <source>
        <dbReference type="Proteomes" id="UP001221142"/>
    </source>
</evidence>
<evidence type="ECO:0000256" key="2">
    <source>
        <dbReference type="PROSITE-ProRule" id="PRU00176"/>
    </source>
</evidence>
<organism evidence="4 5">
    <name type="scientific">Roridomyces roridus</name>
    <dbReference type="NCBI Taxonomy" id="1738132"/>
    <lineage>
        <taxon>Eukaryota</taxon>
        <taxon>Fungi</taxon>
        <taxon>Dikarya</taxon>
        <taxon>Basidiomycota</taxon>
        <taxon>Agaricomycotina</taxon>
        <taxon>Agaricomycetes</taxon>
        <taxon>Agaricomycetidae</taxon>
        <taxon>Agaricales</taxon>
        <taxon>Marasmiineae</taxon>
        <taxon>Mycenaceae</taxon>
        <taxon>Roridomyces</taxon>
    </lineage>
</organism>
<name>A0AAD7BYX3_9AGAR</name>
<dbReference type="CDD" id="cd00590">
    <property type="entry name" value="RRM_SF"/>
    <property type="match status" value="3"/>
</dbReference>
<dbReference type="GO" id="GO:0003729">
    <property type="term" value="F:mRNA binding"/>
    <property type="evidence" value="ECO:0007669"/>
    <property type="project" value="TreeGrafter"/>
</dbReference>
<dbReference type="SUPFAM" id="SSF54928">
    <property type="entry name" value="RNA-binding domain, RBD"/>
    <property type="match status" value="1"/>
</dbReference>
<dbReference type="Proteomes" id="UP001221142">
    <property type="component" value="Unassembled WGS sequence"/>
</dbReference>
<comment type="caution">
    <text evidence="4">The sequence shown here is derived from an EMBL/GenBank/DDBJ whole genome shotgun (WGS) entry which is preliminary data.</text>
</comment>
<keyword evidence="5" id="KW-1185">Reference proteome</keyword>
<gene>
    <name evidence="4" type="ORF">FB45DRAFT_470110</name>
</gene>
<evidence type="ECO:0000259" key="3">
    <source>
        <dbReference type="PROSITE" id="PS50102"/>
    </source>
</evidence>
<evidence type="ECO:0000313" key="4">
    <source>
        <dbReference type="EMBL" id="KAJ7634592.1"/>
    </source>
</evidence>
<dbReference type="InterPro" id="IPR012677">
    <property type="entry name" value="Nucleotide-bd_a/b_plait_sf"/>
</dbReference>
<proteinExistence type="predicted"/>
<feature type="domain" description="RRM" evidence="3">
    <location>
        <begin position="99"/>
        <end position="177"/>
    </location>
</feature>
<dbReference type="SMART" id="SM00360">
    <property type="entry name" value="RRM"/>
    <property type="match status" value="3"/>
</dbReference>
<accession>A0AAD7BYX3</accession>
<protein>
    <recommendedName>
        <fullName evidence="3">RRM domain-containing protein</fullName>
    </recommendedName>
</protein>
<dbReference type="InterPro" id="IPR035979">
    <property type="entry name" value="RBD_domain_sf"/>
</dbReference>
<reference evidence="4" key="1">
    <citation type="submission" date="2023-03" db="EMBL/GenBank/DDBJ databases">
        <title>Massive genome expansion in bonnet fungi (Mycena s.s.) driven by repeated elements and novel gene families across ecological guilds.</title>
        <authorList>
            <consortium name="Lawrence Berkeley National Laboratory"/>
            <person name="Harder C.B."/>
            <person name="Miyauchi S."/>
            <person name="Viragh M."/>
            <person name="Kuo A."/>
            <person name="Thoen E."/>
            <person name="Andreopoulos B."/>
            <person name="Lu D."/>
            <person name="Skrede I."/>
            <person name="Drula E."/>
            <person name="Henrissat B."/>
            <person name="Morin E."/>
            <person name="Kohler A."/>
            <person name="Barry K."/>
            <person name="LaButti K."/>
            <person name="Morin E."/>
            <person name="Salamov A."/>
            <person name="Lipzen A."/>
            <person name="Mereny Z."/>
            <person name="Hegedus B."/>
            <person name="Baldrian P."/>
            <person name="Stursova M."/>
            <person name="Weitz H."/>
            <person name="Taylor A."/>
            <person name="Grigoriev I.V."/>
            <person name="Nagy L.G."/>
            <person name="Martin F."/>
            <person name="Kauserud H."/>
        </authorList>
    </citation>
    <scope>NUCLEOTIDE SEQUENCE</scope>
    <source>
        <strain evidence="4">9284</strain>
    </source>
</reference>
<dbReference type="PANTHER" id="PTHR48025:SF1">
    <property type="entry name" value="RRM DOMAIN-CONTAINING PROTEIN"/>
    <property type="match status" value="1"/>
</dbReference>
<dbReference type="Gene3D" id="3.30.70.330">
    <property type="match status" value="2"/>
</dbReference>
<dbReference type="AlphaFoldDB" id="A0AAD7BYX3"/>
<dbReference type="EMBL" id="JARKIF010000007">
    <property type="protein sequence ID" value="KAJ7634592.1"/>
    <property type="molecule type" value="Genomic_DNA"/>
</dbReference>
<dbReference type="PROSITE" id="PS50102">
    <property type="entry name" value="RRM"/>
    <property type="match status" value="2"/>
</dbReference>